<dbReference type="Proteomes" id="UP000184510">
    <property type="component" value="Unassembled WGS sequence"/>
</dbReference>
<reference evidence="2 3" key="1">
    <citation type="submission" date="2016-11" db="EMBL/GenBank/DDBJ databases">
        <authorList>
            <person name="Jaros S."/>
            <person name="Januszkiewicz K."/>
            <person name="Wedrychowicz H."/>
        </authorList>
    </citation>
    <scope>NUCLEOTIDE SEQUENCE [LARGE SCALE GENOMIC DNA]</scope>
    <source>
        <strain evidence="2 3">DSM 18772</strain>
    </source>
</reference>
<feature type="chain" id="PRO_5013019998" evidence="1">
    <location>
        <begin position="22"/>
        <end position="361"/>
    </location>
</feature>
<protein>
    <submittedName>
        <fullName evidence="2">Uncharacterized protein</fullName>
    </submittedName>
</protein>
<evidence type="ECO:0000256" key="1">
    <source>
        <dbReference type="SAM" id="SignalP"/>
    </source>
</evidence>
<proteinExistence type="predicted"/>
<evidence type="ECO:0000313" key="2">
    <source>
        <dbReference type="EMBL" id="SHK37699.1"/>
    </source>
</evidence>
<evidence type="ECO:0000313" key="3">
    <source>
        <dbReference type="Proteomes" id="UP000184510"/>
    </source>
</evidence>
<organism evidence="2 3">
    <name type="scientific">Rubritalea squalenifaciens DSM 18772</name>
    <dbReference type="NCBI Taxonomy" id="1123071"/>
    <lineage>
        <taxon>Bacteria</taxon>
        <taxon>Pseudomonadati</taxon>
        <taxon>Verrucomicrobiota</taxon>
        <taxon>Verrucomicrobiia</taxon>
        <taxon>Verrucomicrobiales</taxon>
        <taxon>Rubritaleaceae</taxon>
        <taxon>Rubritalea</taxon>
    </lineage>
</organism>
<dbReference type="AlphaFoldDB" id="A0A1M6RZG3"/>
<dbReference type="STRING" id="1123071.SAMN02745181_3722"/>
<keyword evidence="3" id="KW-1185">Reference proteome</keyword>
<name>A0A1M6RZG3_9BACT</name>
<gene>
    <name evidence="2" type="ORF">SAMN02745181_3722</name>
</gene>
<sequence>MRWINSLVAVGMLLVSGPLSAAPKVLIVPGEEIRPGESAVWSPLFQACWEEMVKQNGGLIVKVEPENDIIKQLSSFKWKRESVMPENGYKTYVGPADEAFLKKSAEDARQTFGVDLPIEKVVQNPAGVAVMGVLKRDVEYFKHFYRSKAHGLKFKTSSGEEKVVSFFGTAGNASEDFNNCVRVVAYEDGGKSFALSVQGKQNESVVIYLPKGDVSSIQQAIDSYQKLPPMNGEPGKLNDGYIHKKDSIKIPYLNVNADRDFTSALEGQIYYQGSGVPRVMTAAYQSLEMSLHEKGGAVRVKYAGSDAPFGGPIKPKVIEPRKFICDRPFYVFFWKNKEDLPYLAMYVDSLDVMEEFVVPTE</sequence>
<dbReference type="RefSeq" id="WP_143185260.1">
    <property type="nucleotide sequence ID" value="NZ_FQYR01000008.1"/>
</dbReference>
<dbReference type="OrthoDB" id="194732at2"/>
<accession>A0A1M6RZG3</accession>
<dbReference type="InParanoid" id="A0A1M6RZG3"/>
<keyword evidence="1" id="KW-0732">Signal</keyword>
<feature type="signal peptide" evidence="1">
    <location>
        <begin position="1"/>
        <end position="21"/>
    </location>
</feature>
<dbReference type="EMBL" id="FQYR01000008">
    <property type="protein sequence ID" value="SHK37699.1"/>
    <property type="molecule type" value="Genomic_DNA"/>
</dbReference>